<proteinExistence type="predicted"/>
<dbReference type="EMBL" id="DXCL01000023">
    <property type="protein sequence ID" value="HIZ03395.1"/>
    <property type="molecule type" value="Genomic_DNA"/>
</dbReference>
<feature type="transmembrane region" description="Helical" evidence="2">
    <location>
        <begin position="31"/>
        <end position="52"/>
    </location>
</feature>
<keyword evidence="2" id="KW-0812">Transmembrane</keyword>
<sequence>MFKILRVIFAVGAAVLIALCVFAGILWDMIAVWACLGGALLFFALSMLFKFLQEEREKKEPQPDPSDGAAPSGNADEAAPEERKADADQNADDENNMRE</sequence>
<reference evidence="3" key="1">
    <citation type="journal article" date="2021" name="PeerJ">
        <title>Extensive microbial diversity within the chicken gut microbiome revealed by metagenomics and culture.</title>
        <authorList>
            <person name="Gilroy R."/>
            <person name="Ravi A."/>
            <person name="Getino M."/>
            <person name="Pursley I."/>
            <person name="Horton D.L."/>
            <person name="Alikhan N.F."/>
            <person name="Baker D."/>
            <person name="Gharbi K."/>
            <person name="Hall N."/>
            <person name="Watson M."/>
            <person name="Adriaenssens E.M."/>
            <person name="Foster-Nyarko E."/>
            <person name="Jarju S."/>
            <person name="Secka A."/>
            <person name="Antonio M."/>
            <person name="Oren A."/>
            <person name="Chaudhuri R.R."/>
            <person name="La Ragione R."/>
            <person name="Hildebrand F."/>
            <person name="Pallen M.J."/>
        </authorList>
    </citation>
    <scope>NUCLEOTIDE SEQUENCE</scope>
    <source>
        <strain evidence="3">CHK187-5294</strain>
    </source>
</reference>
<dbReference type="AlphaFoldDB" id="A0A9D2CYV6"/>
<evidence type="ECO:0000256" key="2">
    <source>
        <dbReference type="SAM" id="Phobius"/>
    </source>
</evidence>
<protein>
    <submittedName>
        <fullName evidence="3">Uncharacterized protein</fullName>
    </submittedName>
</protein>
<evidence type="ECO:0000256" key="1">
    <source>
        <dbReference type="SAM" id="MobiDB-lite"/>
    </source>
</evidence>
<organism evidence="3 4">
    <name type="scientific">Candidatus Borkfalkia avistercoris</name>
    <dbReference type="NCBI Taxonomy" id="2838504"/>
    <lineage>
        <taxon>Bacteria</taxon>
        <taxon>Bacillati</taxon>
        <taxon>Bacillota</taxon>
        <taxon>Clostridia</taxon>
        <taxon>Christensenellales</taxon>
        <taxon>Christensenellaceae</taxon>
        <taxon>Candidatus Borkfalkia</taxon>
    </lineage>
</organism>
<feature type="compositionally biased region" description="Acidic residues" evidence="1">
    <location>
        <begin position="89"/>
        <end position="99"/>
    </location>
</feature>
<feature type="transmembrane region" description="Helical" evidence="2">
    <location>
        <begin position="7"/>
        <end position="25"/>
    </location>
</feature>
<dbReference type="Proteomes" id="UP000824132">
    <property type="component" value="Unassembled WGS sequence"/>
</dbReference>
<name>A0A9D2CYV6_9FIRM</name>
<evidence type="ECO:0000313" key="3">
    <source>
        <dbReference type="EMBL" id="HIZ03395.1"/>
    </source>
</evidence>
<keyword evidence="2" id="KW-0472">Membrane</keyword>
<comment type="caution">
    <text evidence="3">The sequence shown here is derived from an EMBL/GenBank/DDBJ whole genome shotgun (WGS) entry which is preliminary data.</text>
</comment>
<feature type="region of interest" description="Disordered" evidence="1">
    <location>
        <begin position="56"/>
        <end position="99"/>
    </location>
</feature>
<gene>
    <name evidence="3" type="ORF">H9727_03830</name>
</gene>
<keyword evidence="2" id="KW-1133">Transmembrane helix</keyword>
<evidence type="ECO:0000313" key="4">
    <source>
        <dbReference type="Proteomes" id="UP000824132"/>
    </source>
</evidence>
<accession>A0A9D2CYV6</accession>
<reference evidence="3" key="2">
    <citation type="submission" date="2021-04" db="EMBL/GenBank/DDBJ databases">
        <authorList>
            <person name="Gilroy R."/>
        </authorList>
    </citation>
    <scope>NUCLEOTIDE SEQUENCE</scope>
    <source>
        <strain evidence="3">CHK187-5294</strain>
    </source>
</reference>